<evidence type="ECO:0000259" key="11">
    <source>
        <dbReference type="SMART" id="SM01002"/>
    </source>
</evidence>
<evidence type="ECO:0000256" key="9">
    <source>
        <dbReference type="PIRSR" id="PIRSR000183-2"/>
    </source>
</evidence>
<dbReference type="EMBL" id="MHJU01000038">
    <property type="protein sequence ID" value="OGY72310.1"/>
    <property type="molecule type" value="Genomic_DNA"/>
</dbReference>
<evidence type="ECO:0000259" key="12">
    <source>
        <dbReference type="SMART" id="SM01003"/>
    </source>
</evidence>
<feature type="binding site" evidence="10">
    <location>
        <begin position="265"/>
        <end position="268"/>
    </location>
    <ligand>
        <name>NAD(+)</name>
        <dbReference type="ChEBI" id="CHEBI:57540"/>
    </ligand>
</feature>
<comment type="pathway">
    <text evidence="1">Amino-acid degradation; L-alanine degradation via dehydrogenase pathway; NH(3) and pyruvate from L-alanine: step 1/1.</text>
</comment>
<feature type="active site" description="Proton donor/acceptor" evidence="8">
    <location>
        <position position="268"/>
    </location>
</feature>
<dbReference type="GO" id="GO:0005886">
    <property type="term" value="C:plasma membrane"/>
    <property type="evidence" value="ECO:0007669"/>
    <property type="project" value="TreeGrafter"/>
</dbReference>
<dbReference type="EC" id="1.4.1.1" evidence="7"/>
<evidence type="ECO:0000256" key="1">
    <source>
        <dbReference type="ARBA" id="ARBA00005206"/>
    </source>
</evidence>
<dbReference type="PIRSF" id="PIRSF000183">
    <property type="entry name" value="Alanine_dh"/>
    <property type="match status" value="1"/>
</dbReference>
<organism evidence="13 14">
    <name type="scientific">Candidatus Jacksonbacteria bacterium RIFCSPLOWO2_02_FULL_44_20</name>
    <dbReference type="NCBI Taxonomy" id="1798460"/>
    <lineage>
        <taxon>Bacteria</taxon>
        <taxon>Candidatus Jacksoniibacteriota</taxon>
    </lineage>
</organism>
<evidence type="ECO:0000256" key="5">
    <source>
        <dbReference type="ARBA" id="ARBA00049277"/>
    </source>
</evidence>
<dbReference type="GO" id="GO:0042853">
    <property type="term" value="P:L-alanine catabolic process"/>
    <property type="evidence" value="ECO:0007669"/>
    <property type="project" value="InterPro"/>
</dbReference>
<feature type="binding site" evidence="10">
    <location>
        <position position="218"/>
    </location>
    <ligand>
        <name>NAD(+)</name>
        <dbReference type="ChEBI" id="CHEBI:57540"/>
    </ligand>
</feature>
<name>A0A1G2A8D6_9BACT</name>
<dbReference type="AlphaFoldDB" id="A0A1G2A8D6"/>
<feature type="binding site" evidence="10">
    <location>
        <begin position="237"/>
        <end position="238"/>
    </location>
    <ligand>
        <name>NAD(+)</name>
        <dbReference type="ChEBI" id="CHEBI:57540"/>
    </ligand>
</feature>
<dbReference type="NCBIfam" id="TIGR00518">
    <property type="entry name" value="alaDH"/>
    <property type="match status" value="1"/>
</dbReference>
<dbReference type="PANTHER" id="PTHR42795">
    <property type="entry name" value="ALANINE DEHYDROGENASE"/>
    <property type="match status" value="1"/>
</dbReference>
<comment type="similarity">
    <text evidence="2 7">Belongs to the AlaDH/PNT family.</text>
</comment>
<feature type="domain" description="Alanine dehydrogenase/pyridine nucleotide transhydrogenase N-terminal" evidence="12">
    <location>
        <begin position="4"/>
        <end position="135"/>
    </location>
</feature>
<dbReference type="SMART" id="SM01003">
    <property type="entry name" value="AlaDh_PNT_N"/>
    <property type="match status" value="1"/>
</dbReference>
<feature type="binding site" evidence="10">
    <location>
        <position position="132"/>
    </location>
    <ligand>
        <name>NAD(+)</name>
        <dbReference type="ChEBI" id="CHEBI:57540"/>
    </ligand>
</feature>
<dbReference type="PANTHER" id="PTHR42795:SF1">
    <property type="entry name" value="ALANINE DEHYDROGENASE"/>
    <property type="match status" value="1"/>
</dbReference>
<evidence type="ECO:0000256" key="3">
    <source>
        <dbReference type="ARBA" id="ARBA00023002"/>
    </source>
</evidence>
<protein>
    <recommendedName>
        <fullName evidence="7">Alanine dehydrogenase</fullName>
        <ecNumber evidence="7">1.4.1.1</ecNumber>
    </recommendedName>
</protein>
<keyword evidence="10" id="KW-0547">Nucleotide-binding</keyword>
<dbReference type="InterPro" id="IPR036291">
    <property type="entry name" value="NAD(P)-bd_dom_sf"/>
</dbReference>
<dbReference type="SMART" id="SM01002">
    <property type="entry name" value="AlaDh_PNT_C"/>
    <property type="match status" value="1"/>
</dbReference>
<reference evidence="13 14" key="1">
    <citation type="journal article" date="2016" name="Nat. Commun.">
        <title>Thousands of microbial genomes shed light on interconnected biogeochemical processes in an aquifer system.</title>
        <authorList>
            <person name="Anantharaman K."/>
            <person name="Brown C.T."/>
            <person name="Hug L.A."/>
            <person name="Sharon I."/>
            <person name="Castelle C.J."/>
            <person name="Probst A.J."/>
            <person name="Thomas B.C."/>
            <person name="Singh A."/>
            <person name="Wilkins M.J."/>
            <person name="Karaoz U."/>
            <person name="Brodie E.L."/>
            <person name="Williams K.H."/>
            <person name="Hubbard S.S."/>
            <person name="Banfield J.F."/>
        </authorList>
    </citation>
    <scope>NUCLEOTIDE SEQUENCE [LARGE SCALE GENOMIC DNA]</scope>
</reference>
<dbReference type="Gene3D" id="3.40.50.720">
    <property type="entry name" value="NAD(P)-binding Rossmann-like Domain"/>
    <property type="match status" value="2"/>
</dbReference>
<evidence type="ECO:0000256" key="10">
    <source>
        <dbReference type="PIRSR" id="PIRSR000183-3"/>
    </source>
</evidence>
<comment type="function">
    <text evidence="6">May play a role in cell wall synthesis as L-alanine is an important constituent of the peptidoglycan layer.</text>
</comment>
<dbReference type="InterPro" id="IPR008141">
    <property type="entry name" value="Ala_DH"/>
</dbReference>
<dbReference type="SUPFAM" id="SSF52283">
    <property type="entry name" value="Formate/glycerate dehydrogenase catalytic domain-like"/>
    <property type="match status" value="1"/>
</dbReference>
<dbReference type="InterPro" id="IPR007698">
    <property type="entry name" value="AlaDH/PNT_NAD(H)-bd"/>
</dbReference>
<dbReference type="FunFam" id="3.40.50.720:FF:000433">
    <property type="entry name" value="Alanine dehydrogenase 1"/>
    <property type="match status" value="1"/>
</dbReference>
<keyword evidence="3 7" id="KW-0560">Oxidoreductase</keyword>
<feature type="domain" description="Alanine dehydrogenase/pyridine nucleotide transhydrogenase NAD(H)-binding" evidence="11">
    <location>
        <begin position="147"/>
        <end position="295"/>
    </location>
</feature>
<keyword evidence="4 7" id="KW-0520">NAD</keyword>
<evidence type="ECO:0000313" key="14">
    <source>
        <dbReference type="Proteomes" id="UP000178315"/>
    </source>
</evidence>
<evidence type="ECO:0000313" key="13">
    <source>
        <dbReference type="EMBL" id="OGY72310.1"/>
    </source>
</evidence>
<feature type="binding site" evidence="9">
    <location>
        <position position="15"/>
    </location>
    <ligand>
        <name>substrate</name>
    </ligand>
</feature>
<dbReference type="SUPFAM" id="SSF51735">
    <property type="entry name" value="NAD(P)-binding Rossmann-fold domains"/>
    <property type="match status" value="1"/>
</dbReference>
<sequence>MKIGIPKEIKDKENRVSLAPVGAKMLVKQKHAVIIEKNAGAGAGFEDTEYTAAGAKIGTASEVWNTDLVVKVKEPLLHEYHFLKGQMLFTYLHLAGVTKTLTDALLETKTTGIAYETVEDEYKRLPLLAPMSAIAGNMAVHVGSYYLAKVNGGKGVLLGEALGNFYGKVVVIGDGVVGRHAAKTAYGMGASVYLFGRHEERMGHLRESIGRDAHILLSRPKDIAKEVKDADLIIGAVLVTGAKAPYVVTKEMVKTMQKGSVIVDVSIDQGGCIETSHPTKHSDPVFAQYGVTHYCVTNMPGAYPRTSTLALTSATLPYVLKLAQKGIDALREDKNFCKGLNTYNGLLTYKPVAESLEMMRQYQEFA</sequence>
<dbReference type="GO" id="GO:0000166">
    <property type="term" value="F:nucleotide binding"/>
    <property type="evidence" value="ECO:0007669"/>
    <property type="project" value="UniProtKB-KW"/>
</dbReference>
<feature type="active site" description="Proton donor/acceptor" evidence="8">
    <location>
        <position position="93"/>
    </location>
</feature>
<accession>A0A1G2A8D6</accession>
<dbReference type="Proteomes" id="UP000178315">
    <property type="component" value="Unassembled WGS sequence"/>
</dbReference>
<proteinExistence type="inferred from homology"/>
<evidence type="ECO:0000256" key="2">
    <source>
        <dbReference type="ARBA" id="ARBA00005689"/>
    </source>
</evidence>
<comment type="caution">
    <text evidence="13">The sequence shown here is derived from an EMBL/GenBank/DDBJ whole genome shotgun (WGS) entry which is preliminary data.</text>
</comment>
<dbReference type="Pfam" id="PF05222">
    <property type="entry name" value="AlaDh_PNT_N"/>
    <property type="match status" value="1"/>
</dbReference>
<evidence type="ECO:0000256" key="7">
    <source>
        <dbReference type="PIRNR" id="PIRNR000183"/>
    </source>
</evidence>
<evidence type="ECO:0000256" key="6">
    <source>
        <dbReference type="ARBA" id="ARBA00056662"/>
    </source>
</evidence>
<feature type="binding site" evidence="9">
    <location>
        <position position="73"/>
    </location>
    <ligand>
        <name>substrate</name>
    </ligand>
</feature>
<gene>
    <name evidence="13" type="ORF">A3H61_00825</name>
</gene>
<dbReference type="InterPro" id="IPR007886">
    <property type="entry name" value="AlaDH/PNT_N"/>
</dbReference>
<dbReference type="Pfam" id="PF01262">
    <property type="entry name" value="AlaDh_PNT_C"/>
    <property type="match status" value="1"/>
</dbReference>
<comment type="catalytic activity">
    <reaction evidence="5 7">
        <text>L-alanine + NAD(+) + H2O = pyruvate + NH4(+) + NADH + H(+)</text>
        <dbReference type="Rhea" id="RHEA:18405"/>
        <dbReference type="ChEBI" id="CHEBI:15361"/>
        <dbReference type="ChEBI" id="CHEBI:15377"/>
        <dbReference type="ChEBI" id="CHEBI:15378"/>
        <dbReference type="ChEBI" id="CHEBI:28938"/>
        <dbReference type="ChEBI" id="CHEBI:57540"/>
        <dbReference type="ChEBI" id="CHEBI:57945"/>
        <dbReference type="ChEBI" id="CHEBI:57972"/>
        <dbReference type="EC" id="1.4.1.1"/>
    </reaction>
</comment>
<feature type="binding site" evidence="10">
    <location>
        <position position="201"/>
    </location>
    <ligand>
        <name>NAD(+)</name>
        <dbReference type="ChEBI" id="CHEBI:57540"/>
    </ligand>
</feature>
<dbReference type="GO" id="GO:0000286">
    <property type="term" value="F:alanine dehydrogenase activity"/>
    <property type="evidence" value="ECO:0007669"/>
    <property type="project" value="UniProtKB-UniRule"/>
</dbReference>
<evidence type="ECO:0000256" key="4">
    <source>
        <dbReference type="ARBA" id="ARBA00023027"/>
    </source>
</evidence>
<feature type="binding site" evidence="10">
    <location>
        <begin position="296"/>
        <end position="299"/>
    </location>
    <ligand>
        <name>NAD(+)</name>
        <dbReference type="ChEBI" id="CHEBI:57540"/>
    </ligand>
</feature>
<dbReference type="CDD" id="cd05305">
    <property type="entry name" value="L-AlaDH"/>
    <property type="match status" value="1"/>
</dbReference>
<evidence type="ECO:0000256" key="8">
    <source>
        <dbReference type="PIRSR" id="PIRSR000183-1"/>
    </source>
</evidence>